<dbReference type="OrthoDB" id="5734172at2"/>
<gene>
    <name evidence="1" type="ORF">SAMN05421545_3956</name>
</gene>
<evidence type="ECO:0000313" key="2">
    <source>
        <dbReference type="Proteomes" id="UP000185924"/>
    </source>
</evidence>
<keyword evidence="2" id="KW-1185">Reference proteome</keyword>
<reference evidence="2" key="1">
    <citation type="submission" date="2017-01" db="EMBL/GenBank/DDBJ databases">
        <authorList>
            <person name="Varghese N."/>
            <person name="Submissions S."/>
        </authorList>
    </citation>
    <scope>NUCLEOTIDE SEQUENCE [LARGE SCALE GENOMIC DNA]</scope>
    <source>
        <strain evidence="2">DM9</strain>
    </source>
</reference>
<accession>A0A1N7BG45</accession>
<proteinExistence type="predicted"/>
<sequence>MKKTAYFLFMCLFACSQSEKLPEGDIVEESKVQVSEEVAQFSESSKSQVSEVPEYDTWTFEKMDDSNLVFKEGPVFDTELHELEYIGQIDIDGKAPFLVFSGRHCDECDANTSLYFHSPRNGYLNVSYGENRYLYPGKERDYETDSLLYEARAFYGEVFKGVSGIVWFQKTLMEDNSIQNSVYLAKIVGDKVVAEEVKDFNDRLKEALELNKAGKNKEIKGREYTSEP</sequence>
<organism evidence="1 2">
    <name type="scientific">Pontibacter lucknowensis</name>
    <dbReference type="NCBI Taxonomy" id="1077936"/>
    <lineage>
        <taxon>Bacteria</taxon>
        <taxon>Pseudomonadati</taxon>
        <taxon>Bacteroidota</taxon>
        <taxon>Cytophagia</taxon>
        <taxon>Cytophagales</taxon>
        <taxon>Hymenobacteraceae</taxon>
        <taxon>Pontibacter</taxon>
    </lineage>
</organism>
<dbReference type="RefSeq" id="WP_076423339.1">
    <property type="nucleotide sequence ID" value="NZ_FTNM01000010.1"/>
</dbReference>
<evidence type="ECO:0000313" key="1">
    <source>
        <dbReference type="EMBL" id="SIR50317.1"/>
    </source>
</evidence>
<dbReference type="Proteomes" id="UP000185924">
    <property type="component" value="Unassembled WGS sequence"/>
</dbReference>
<dbReference type="EMBL" id="FTNM01000010">
    <property type="protein sequence ID" value="SIR50317.1"/>
    <property type="molecule type" value="Genomic_DNA"/>
</dbReference>
<protein>
    <submittedName>
        <fullName evidence="1">Uncharacterized protein</fullName>
    </submittedName>
</protein>
<dbReference type="STRING" id="1077936.SAMN05421545_3956"/>
<dbReference type="AlphaFoldDB" id="A0A1N7BG45"/>
<name>A0A1N7BG45_9BACT</name>